<dbReference type="GO" id="GO:0005737">
    <property type="term" value="C:cytoplasm"/>
    <property type="evidence" value="ECO:0007669"/>
    <property type="project" value="TreeGrafter"/>
</dbReference>
<dbReference type="GeneID" id="36575672"/>
<reference evidence="2 3" key="1">
    <citation type="journal article" date="2018" name="New Phytol.">
        <title>Comparative genomics and transcriptomics depict ericoid mycorrhizal fungi as versatile saprotrophs and plant mutualists.</title>
        <authorList>
            <person name="Martino E."/>
            <person name="Morin E."/>
            <person name="Grelet G.A."/>
            <person name="Kuo A."/>
            <person name="Kohler A."/>
            <person name="Daghino S."/>
            <person name="Barry K.W."/>
            <person name="Cichocki N."/>
            <person name="Clum A."/>
            <person name="Dockter R.B."/>
            <person name="Hainaut M."/>
            <person name="Kuo R.C."/>
            <person name="LaButti K."/>
            <person name="Lindahl B.D."/>
            <person name="Lindquist E.A."/>
            <person name="Lipzen A."/>
            <person name="Khouja H.R."/>
            <person name="Magnuson J."/>
            <person name="Murat C."/>
            <person name="Ohm R.A."/>
            <person name="Singer S.W."/>
            <person name="Spatafora J.W."/>
            <person name="Wang M."/>
            <person name="Veneault-Fourrey C."/>
            <person name="Henrissat B."/>
            <person name="Grigoriev I.V."/>
            <person name="Martin F.M."/>
            <person name="Perotto S."/>
        </authorList>
    </citation>
    <scope>NUCLEOTIDE SEQUENCE [LARGE SCALE GENOMIC DNA]</scope>
    <source>
        <strain evidence="2 3">ATCC 22711</strain>
    </source>
</reference>
<dbReference type="RefSeq" id="XP_024720488.1">
    <property type="nucleotide sequence ID" value="XM_024867591.1"/>
</dbReference>
<dbReference type="Proteomes" id="UP000241818">
    <property type="component" value="Unassembled WGS sequence"/>
</dbReference>
<dbReference type="OrthoDB" id="496981at2759"/>
<sequence length="260" mass="29127">MAPTVILIRHAQALHSQCLPPSEVETMLMLRQMSLINYDIHDPSLTELGFGPQCNELAQYLENELPLAQKIELIVVSPMRRTLQTAQQGLGWLMKRGVPVILRPEWQENSAKPCDTGSPISEMAAEWPQFDWSTVDPQYPAKTGLYEFSKRGLTERGIAARKWLRNRPEKVIAVVSHSGFLRVGVSYKKYENADFRIFDFADGDEEIGGKLVEWELTEKKGGGLGKSPKGYFPVGPGDYPAEPELETQKDIGEAVSELPN</sequence>
<evidence type="ECO:0000313" key="2">
    <source>
        <dbReference type="EMBL" id="PSS16980.1"/>
    </source>
</evidence>
<organism evidence="2 3">
    <name type="scientific">Amorphotheca resinae ATCC 22711</name>
    <dbReference type="NCBI Taxonomy" id="857342"/>
    <lineage>
        <taxon>Eukaryota</taxon>
        <taxon>Fungi</taxon>
        <taxon>Dikarya</taxon>
        <taxon>Ascomycota</taxon>
        <taxon>Pezizomycotina</taxon>
        <taxon>Leotiomycetes</taxon>
        <taxon>Helotiales</taxon>
        <taxon>Amorphothecaceae</taxon>
        <taxon>Amorphotheca</taxon>
    </lineage>
</organism>
<dbReference type="PANTHER" id="PTHR48100:SF24">
    <property type="entry name" value="PHOSPHOGLYCERATE MUTASE"/>
    <property type="match status" value="1"/>
</dbReference>
<gene>
    <name evidence="2" type="ORF">M430DRAFT_42943</name>
</gene>
<dbReference type="InterPro" id="IPR050275">
    <property type="entry name" value="PGM_Phosphatase"/>
</dbReference>
<evidence type="ECO:0000256" key="1">
    <source>
        <dbReference type="SAM" id="MobiDB-lite"/>
    </source>
</evidence>
<name>A0A2T3B0Q8_AMORE</name>
<proteinExistence type="predicted"/>
<dbReference type="PANTHER" id="PTHR48100">
    <property type="entry name" value="BROAD-SPECIFICITY PHOSPHATASE YOR283W-RELATED"/>
    <property type="match status" value="1"/>
</dbReference>
<dbReference type="CDD" id="cd07067">
    <property type="entry name" value="HP_PGM_like"/>
    <property type="match status" value="1"/>
</dbReference>
<feature type="region of interest" description="Disordered" evidence="1">
    <location>
        <begin position="220"/>
        <end position="260"/>
    </location>
</feature>
<protein>
    <recommendedName>
        <fullName evidence="4">Phosphoglycerate mutase-like protein</fullName>
    </recommendedName>
</protein>
<dbReference type="Pfam" id="PF00300">
    <property type="entry name" value="His_Phos_1"/>
    <property type="match status" value="1"/>
</dbReference>
<dbReference type="InterPro" id="IPR029033">
    <property type="entry name" value="His_PPase_superfam"/>
</dbReference>
<dbReference type="SUPFAM" id="SSF53254">
    <property type="entry name" value="Phosphoglycerate mutase-like"/>
    <property type="match status" value="1"/>
</dbReference>
<dbReference type="GO" id="GO:0016791">
    <property type="term" value="F:phosphatase activity"/>
    <property type="evidence" value="ECO:0007669"/>
    <property type="project" value="TreeGrafter"/>
</dbReference>
<dbReference type="InterPro" id="IPR013078">
    <property type="entry name" value="His_Pase_superF_clade-1"/>
</dbReference>
<dbReference type="Gene3D" id="3.40.50.1240">
    <property type="entry name" value="Phosphoglycerate mutase-like"/>
    <property type="match status" value="1"/>
</dbReference>
<dbReference type="EMBL" id="KZ679012">
    <property type="protein sequence ID" value="PSS16980.1"/>
    <property type="molecule type" value="Genomic_DNA"/>
</dbReference>
<evidence type="ECO:0008006" key="4">
    <source>
        <dbReference type="Google" id="ProtNLM"/>
    </source>
</evidence>
<keyword evidence="3" id="KW-1185">Reference proteome</keyword>
<accession>A0A2T3B0Q8</accession>
<dbReference type="AlphaFoldDB" id="A0A2T3B0Q8"/>
<evidence type="ECO:0000313" key="3">
    <source>
        <dbReference type="Proteomes" id="UP000241818"/>
    </source>
</evidence>
<dbReference type="InParanoid" id="A0A2T3B0Q8"/>